<evidence type="ECO:0000313" key="2">
    <source>
        <dbReference type="Proteomes" id="UP000789405"/>
    </source>
</evidence>
<keyword evidence="2" id="KW-1185">Reference proteome</keyword>
<reference evidence="1" key="1">
    <citation type="submission" date="2021-06" db="EMBL/GenBank/DDBJ databases">
        <authorList>
            <person name="Kallberg Y."/>
            <person name="Tangrot J."/>
            <person name="Rosling A."/>
        </authorList>
    </citation>
    <scope>NUCLEOTIDE SEQUENCE</scope>
    <source>
        <strain evidence="1">MA453B</strain>
    </source>
</reference>
<dbReference type="AlphaFoldDB" id="A0A9N8ZWA4"/>
<accession>A0A9N8ZWA4</accession>
<dbReference type="Proteomes" id="UP000789405">
    <property type="component" value="Unassembled WGS sequence"/>
</dbReference>
<dbReference type="OrthoDB" id="2339434at2759"/>
<comment type="caution">
    <text evidence="1">The sequence shown here is derived from an EMBL/GenBank/DDBJ whole genome shotgun (WGS) entry which is preliminary data.</text>
</comment>
<evidence type="ECO:0000313" key="1">
    <source>
        <dbReference type="EMBL" id="CAG8508985.1"/>
    </source>
</evidence>
<organism evidence="1 2">
    <name type="scientific">Dentiscutata erythropus</name>
    <dbReference type="NCBI Taxonomy" id="1348616"/>
    <lineage>
        <taxon>Eukaryota</taxon>
        <taxon>Fungi</taxon>
        <taxon>Fungi incertae sedis</taxon>
        <taxon>Mucoromycota</taxon>
        <taxon>Glomeromycotina</taxon>
        <taxon>Glomeromycetes</taxon>
        <taxon>Diversisporales</taxon>
        <taxon>Gigasporaceae</taxon>
        <taxon>Dentiscutata</taxon>
    </lineage>
</organism>
<name>A0A9N8ZWA4_9GLOM</name>
<gene>
    <name evidence="1" type="ORF">DERYTH_LOCUS3287</name>
</gene>
<dbReference type="SUPFAM" id="SSF56112">
    <property type="entry name" value="Protein kinase-like (PK-like)"/>
    <property type="match status" value="1"/>
</dbReference>
<proteinExistence type="predicted"/>
<sequence>DINLIQNGLRPEFSKEIPLFYIDLANNCMDATATERPSVSDIQKLLNSWTKENYYVRIFEKADIKSYEYKSENSADLCENSIIKH</sequence>
<dbReference type="Gene3D" id="1.10.510.10">
    <property type="entry name" value="Transferase(Phosphotransferase) domain 1"/>
    <property type="match status" value="1"/>
</dbReference>
<dbReference type="EMBL" id="CAJVPY010001138">
    <property type="protein sequence ID" value="CAG8508985.1"/>
    <property type="molecule type" value="Genomic_DNA"/>
</dbReference>
<dbReference type="InterPro" id="IPR011009">
    <property type="entry name" value="Kinase-like_dom_sf"/>
</dbReference>
<protein>
    <submittedName>
        <fullName evidence="1">16439_t:CDS:1</fullName>
    </submittedName>
</protein>
<feature type="non-terminal residue" evidence="1">
    <location>
        <position position="1"/>
    </location>
</feature>